<evidence type="ECO:0000256" key="5">
    <source>
        <dbReference type="ARBA" id="ARBA00022763"/>
    </source>
</evidence>
<name>A0A932A9T6_9BACT</name>
<keyword evidence="10" id="KW-0175">Coiled coil</keyword>
<keyword evidence="5 9" id="KW-0227">DNA damage</keyword>
<dbReference type="NCBIfam" id="TIGR00634">
    <property type="entry name" value="recN"/>
    <property type="match status" value="1"/>
</dbReference>
<evidence type="ECO:0000256" key="9">
    <source>
        <dbReference type="PIRNR" id="PIRNR003128"/>
    </source>
</evidence>
<keyword evidence="7 9" id="KW-0234">DNA repair</keyword>
<keyword evidence="6" id="KW-0067">ATP-binding</keyword>
<comment type="caution">
    <text evidence="12">The sequence shown here is derived from an EMBL/GenBank/DDBJ whole genome shotgun (WGS) entry which is preliminary data.</text>
</comment>
<sequence>MLLELRVENYAVIDNVAVEFAAGLNLLTGETGAGKSILIDALALLLGEKASADVIRHGAEKAVVAGVFEAPAKLVDPVLEANGLDSDSAQLILRREISAGGKGRVFVNNQPATVAVLKQLAPLLGAIHAQSESILSFDAHERLVLLDRYADLETAAIADAFSRWNGIRQRIADLQRDEQDRLRLVDLWSFQKKEVEQARLAPGEDERLENEKRVLSNAEKLHQAASAAYDNLYDSNGSATATMRAAGKSLEELARYDSKFAEAAATLAGARAVVEDLGLTLRDYAANINASPERLAEIEDRLAALDRLKRKYGATVADVLAFGAGVAQKLNEIENKDEVLRELNKDLATAADAYLKRARGLSKERYDTAKRLERLVEDEINDLAMKARFKIEVTGADDQGNWTSFGFDHVQYMIATNAGEPLHPVDQIASGGELSRVLLALKATVLSSAGVPPAVARTSRPRQNTRTLVFDEIDTGIGGRAAEAVGKKLKSLARSEQVLCITHLPQIASFADQHYAIEKKEAQGRTRTSVRRLDAKERTEEIARMLSGAKLTDTSLKHAEQMLKANA</sequence>
<dbReference type="SUPFAM" id="SSF52540">
    <property type="entry name" value="P-loop containing nucleoside triphosphate hydrolases"/>
    <property type="match status" value="1"/>
</dbReference>
<dbReference type="GO" id="GO:0043590">
    <property type="term" value="C:bacterial nucleoid"/>
    <property type="evidence" value="ECO:0007669"/>
    <property type="project" value="TreeGrafter"/>
</dbReference>
<dbReference type="Proteomes" id="UP000779809">
    <property type="component" value="Unassembled WGS sequence"/>
</dbReference>
<organism evidence="12 13">
    <name type="scientific">Candidatus Korobacter versatilis</name>
    <dbReference type="NCBI Taxonomy" id="658062"/>
    <lineage>
        <taxon>Bacteria</taxon>
        <taxon>Pseudomonadati</taxon>
        <taxon>Acidobacteriota</taxon>
        <taxon>Terriglobia</taxon>
        <taxon>Terriglobales</taxon>
        <taxon>Candidatus Korobacteraceae</taxon>
        <taxon>Candidatus Korobacter</taxon>
    </lineage>
</organism>
<evidence type="ECO:0000256" key="7">
    <source>
        <dbReference type="ARBA" id="ARBA00023204"/>
    </source>
</evidence>
<evidence type="ECO:0000256" key="3">
    <source>
        <dbReference type="ARBA" id="ARBA00021315"/>
    </source>
</evidence>
<dbReference type="AlphaFoldDB" id="A0A932A9T6"/>
<dbReference type="GO" id="GO:0006310">
    <property type="term" value="P:DNA recombination"/>
    <property type="evidence" value="ECO:0007669"/>
    <property type="project" value="InterPro"/>
</dbReference>
<dbReference type="PANTHER" id="PTHR11059:SF0">
    <property type="entry name" value="DNA REPAIR PROTEIN RECN"/>
    <property type="match status" value="1"/>
</dbReference>
<gene>
    <name evidence="12" type="primary">recN</name>
    <name evidence="12" type="ORF">HYX28_08680</name>
</gene>
<dbReference type="FunFam" id="3.40.50.300:FF:000356">
    <property type="entry name" value="DNA repair protein RecN"/>
    <property type="match status" value="1"/>
</dbReference>
<dbReference type="InterPro" id="IPR003395">
    <property type="entry name" value="RecF/RecN/SMC_N"/>
</dbReference>
<evidence type="ECO:0000256" key="2">
    <source>
        <dbReference type="ARBA" id="ARBA00009441"/>
    </source>
</evidence>
<dbReference type="Gene3D" id="3.40.50.300">
    <property type="entry name" value="P-loop containing nucleotide triphosphate hydrolases"/>
    <property type="match status" value="2"/>
</dbReference>
<feature type="coiled-coil region" evidence="10">
    <location>
        <begin position="326"/>
        <end position="353"/>
    </location>
</feature>
<keyword evidence="4" id="KW-0547">Nucleotide-binding</keyword>
<accession>A0A932A9T6</accession>
<dbReference type="CDD" id="cd03241">
    <property type="entry name" value="ABC_RecN"/>
    <property type="match status" value="1"/>
</dbReference>
<dbReference type="GO" id="GO:0009432">
    <property type="term" value="P:SOS response"/>
    <property type="evidence" value="ECO:0007669"/>
    <property type="project" value="TreeGrafter"/>
</dbReference>
<protein>
    <recommendedName>
        <fullName evidence="3 9">DNA repair protein RecN</fullName>
    </recommendedName>
    <alternativeName>
        <fullName evidence="8 9">Recombination protein N</fullName>
    </alternativeName>
</protein>
<feature type="domain" description="RecF/RecN/SMC N-terminal" evidence="11">
    <location>
        <begin position="3"/>
        <end position="522"/>
    </location>
</feature>
<dbReference type="GO" id="GO:0006281">
    <property type="term" value="P:DNA repair"/>
    <property type="evidence" value="ECO:0007669"/>
    <property type="project" value="UniProtKB-KW"/>
</dbReference>
<reference evidence="12" key="1">
    <citation type="submission" date="2020-07" db="EMBL/GenBank/DDBJ databases">
        <title>Huge and variable diversity of episymbiotic CPR bacteria and DPANN archaea in groundwater ecosystems.</title>
        <authorList>
            <person name="He C.Y."/>
            <person name="Keren R."/>
            <person name="Whittaker M."/>
            <person name="Farag I.F."/>
            <person name="Doudna J."/>
            <person name="Cate J.H.D."/>
            <person name="Banfield J.F."/>
        </authorList>
    </citation>
    <scope>NUCLEOTIDE SEQUENCE</scope>
    <source>
        <strain evidence="12">NC_groundwater_580_Pr5_B-0.1um_64_19</strain>
    </source>
</reference>
<evidence type="ECO:0000313" key="12">
    <source>
        <dbReference type="EMBL" id="MBI2678843.1"/>
    </source>
</evidence>
<proteinExistence type="inferred from homology"/>
<evidence type="ECO:0000256" key="8">
    <source>
        <dbReference type="ARBA" id="ARBA00033408"/>
    </source>
</evidence>
<dbReference type="Pfam" id="PF02463">
    <property type="entry name" value="SMC_N"/>
    <property type="match status" value="1"/>
</dbReference>
<dbReference type="PANTHER" id="PTHR11059">
    <property type="entry name" value="DNA REPAIR PROTEIN RECN"/>
    <property type="match status" value="1"/>
</dbReference>
<dbReference type="InterPro" id="IPR004604">
    <property type="entry name" value="DNA_recomb/repair_RecN"/>
</dbReference>
<comment type="function">
    <text evidence="1 9">May be involved in recombinational repair of damaged DNA.</text>
</comment>
<comment type="similarity">
    <text evidence="2 9">Belongs to the RecN family.</text>
</comment>
<evidence type="ECO:0000256" key="4">
    <source>
        <dbReference type="ARBA" id="ARBA00022741"/>
    </source>
</evidence>
<evidence type="ECO:0000313" key="13">
    <source>
        <dbReference type="Proteomes" id="UP000779809"/>
    </source>
</evidence>
<dbReference type="InterPro" id="IPR027417">
    <property type="entry name" value="P-loop_NTPase"/>
</dbReference>
<dbReference type="GO" id="GO:0005524">
    <property type="term" value="F:ATP binding"/>
    <property type="evidence" value="ECO:0007669"/>
    <property type="project" value="UniProtKB-KW"/>
</dbReference>
<dbReference type="EMBL" id="JACPNR010000010">
    <property type="protein sequence ID" value="MBI2678843.1"/>
    <property type="molecule type" value="Genomic_DNA"/>
</dbReference>
<evidence type="ECO:0000256" key="1">
    <source>
        <dbReference type="ARBA" id="ARBA00003618"/>
    </source>
</evidence>
<evidence type="ECO:0000259" key="11">
    <source>
        <dbReference type="Pfam" id="PF02463"/>
    </source>
</evidence>
<evidence type="ECO:0000256" key="6">
    <source>
        <dbReference type="ARBA" id="ARBA00022840"/>
    </source>
</evidence>
<evidence type="ECO:0000256" key="10">
    <source>
        <dbReference type="SAM" id="Coils"/>
    </source>
</evidence>
<dbReference type="PIRSF" id="PIRSF003128">
    <property type="entry name" value="RecN"/>
    <property type="match status" value="1"/>
</dbReference>